<dbReference type="InterPro" id="IPR029150">
    <property type="entry name" value="dCache_3"/>
</dbReference>
<comment type="cofactor">
    <cofactor evidence="1">
        <name>Mg(2+)</name>
        <dbReference type="ChEBI" id="CHEBI:18420"/>
    </cofactor>
</comment>
<dbReference type="SMART" id="SM00267">
    <property type="entry name" value="GGDEF"/>
    <property type="match status" value="1"/>
</dbReference>
<proteinExistence type="predicted"/>
<evidence type="ECO:0000313" key="7">
    <source>
        <dbReference type="Proteomes" id="UP000249396"/>
    </source>
</evidence>
<evidence type="ECO:0000259" key="4">
    <source>
        <dbReference type="PROSITE" id="PS50883"/>
    </source>
</evidence>
<sequence length="952" mass="106836">MRKSGNVGIFISLKWKALLLTSLILLMVTGAFITLNYLELQNQLNERREGLQKQYSLQVQALLNQFGNRLLMLSTFLASIPRTQEAFAHPHQKINSKHFDPLRYGLELNMGIEIATLVPIGGKGLEQQIHADNVALNQNIYANVDTVIATEKPASVIDCSNNCLQYAIAPVLKHSGALGAIVIGASLADVILDFKGVSDTDIGLIVQSQSPTKDIARWIAPWKSNMVALTNFNKNIDLMRSVSNVNSNLDSFNKGIKFNYQDRQYQIRIFQLAGFKQTEKAYLAIIADITDAMQHINQATTRSIYIGVSGFLFSEIFLLFILWSPMSSLRRSTENLPLLAHGEFDKVRKAISSHQKNRIIGDEVDVLNETAISLFHQLEYLNLEIANRMDEIIREKEFVNNVLDTAKAIILTQNAQQTILMVNPYGCELMGYQQDELQGMIFTDLMSQQQHEQASAALKALAVGEFEHVELESDINSKDNSTLNIVWQHSKLKSNILDSPVILSVGMDITARKKAELRLAWLADHDSLTGLYNRRRFEQELEDAIASAIRYQQTGALLFFDLDQFKYVNDSSGHAAGDRLLVMLSNQIPHILREADIIGRLGGDEFGVILIHANASVATHVAKKILDNIRETEFRVDDRVHRISASIGVALFPEHGTDVKNLLARTDLAMYHVKETGRGGWYLLSADDLIHKVMQERVFWKQRIEIALAEKLFVLHVQPIVNIKTGLTSHYEVLLRMRGDKDTLIAPSNFIEIAENTGLIHALDRMVLSEAAMQLATMNELGKAITLTINLSGHAFTDPELLNHVKKVIHDNNLNPRQIIFEMTETAAISDFDSVLRLMQEINAIGCLFALDDFGTGFSSFSYLRQLPFEFIKIDGSFIRNLRTRPDDQVLVKAIVNIAEAFNKKTIAEQVEDAETLAFLKEIGVDYSQGYYTGRPVEISKAFRALIEGNAV</sequence>
<protein>
    <submittedName>
        <fullName evidence="6">GGDEF domain-containing protein</fullName>
    </submittedName>
</protein>
<dbReference type="Gene3D" id="3.30.70.270">
    <property type="match status" value="1"/>
</dbReference>
<dbReference type="SMART" id="SM00091">
    <property type="entry name" value="PAS"/>
    <property type="match status" value="1"/>
</dbReference>
<dbReference type="InterPro" id="IPR029787">
    <property type="entry name" value="Nucleotide_cyclase"/>
</dbReference>
<dbReference type="PROSITE" id="PS50112">
    <property type="entry name" value="PAS"/>
    <property type="match status" value="1"/>
</dbReference>
<dbReference type="SUPFAM" id="SSF141868">
    <property type="entry name" value="EAL domain-like"/>
    <property type="match status" value="1"/>
</dbReference>
<evidence type="ECO:0000259" key="3">
    <source>
        <dbReference type="PROSITE" id="PS50112"/>
    </source>
</evidence>
<evidence type="ECO:0000313" key="6">
    <source>
        <dbReference type="EMBL" id="PZN70844.1"/>
    </source>
</evidence>
<dbReference type="NCBIfam" id="TIGR00229">
    <property type="entry name" value="sensory_box"/>
    <property type="match status" value="1"/>
</dbReference>
<dbReference type="Gene3D" id="3.30.450.20">
    <property type="entry name" value="PAS domain"/>
    <property type="match status" value="1"/>
</dbReference>
<dbReference type="InterPro" id="IPR000014">
    <property type="entry name" value="PAS"/>
</dbReference>
<dbReference type="InterPro" id="IPR052155">
    <property type="entry name" value="Biofilm_reg_signaling"/>
</dbReference>
<dbReference type="InterPro" id="IPR035965">
    <property type="entry name" value="PAS-like_dom_sf"/>
</dbReference>
<feature type="transmembrane region" description="Helical" evidence="2">
    <location>
        <begin position="303"/>
        <end position="323"/>
    </location>
</feature>
<dbReference type="Proteomes" id="UP000249396">
    <property type="component" value="Unassembled WGS sequence"/>
</dbReference>
<dbReference type="Gene3D" id="3.20.20.450">
    <property type="entry name" value="EAL domain"/>
    <property type="match status" value="1"/>
</dbReference>
<dbReference type="PANTHER" id="PTHR44757:SF2">
    <property type="entry name" value="BIOFILM ARCHITECTURE MAINTENANCE PROTEIN MBAA"/>
    <property type="match status" value="1"/>
</dbReference>
<dbReference type="GO" id="GO:0003824">
    <property type="term" value="F:catalytic activity"/>
    <property type="evidence" value="ECO:0007669"/>
    <property type="project" value="UniProtKB-ARBA"/>
</dbReference>
<feature type="domain" description="PAS" evidence="3">
    <location>
        <begin position="395"/>
        <end position="465"/>
    </location>
</feature>
<dbReference type="InterPro" id="IPR001633">
    <property type="entry name" value="EAL_dom"/>
</dbReference>
<dbReference type="FunFam" id="3.30.70.270:FF:000001">
    <property type="entry name" value="Diguanylate cyclase domain protein"/>
    <property type="match status" value="1"/>
</dbReference>
<gene>
    <name evidence="6" type="ORF">DM484_27755</name>
</gene>
<dbReference type="InterPro" id="IPR043128">
    <property type="entry name" value="Rev_trsase/Diguanyl_cyclase"/>
</dbReference>
<comment type="caution">
    <text evidence="6">The sequence shown here is derived from an EMBL/GenBank/DDBJ whole genome shotgun (WGS) entry which is preliminary data.</text>
</comment>
<feature type="domain" description="EAL" evidence="4">
    <location>
        <begin position="697"/>
        <end position="950"/>
    </location>
</feature>
<feature type="domain" description="GGDEF" evidence="5">
    <location>
        <begin position="553"/>
        <end position="686"/>
    </location>
</feature>
<dbReference type="EMBL" id="QJPH01000541">
    <property type="protein sequence ID" value="PZN70844.1"/>
    <property type="molecule type" value="Genomic_DNA"/>
</dbReference>
<dbReference type="PROSITE" id="PS50887">
    <property type="entry name" value="GGDEF"/>
    <property type="match status" value="1"/>
</dbReference>
<dbReference type="InterPro" id="IPR000160">
    <property type="entry name" value="GGDEF_dom"/>
</dbReference>
<dbReference type="NCBIfam" id="TIGR00254">
    <property type="entry name" value="GGDEF"/>
    <property type="match status" value="1"/>
</dbReference>
<accession>A0A2W4SAN5</accession>
<name>A0A2W4SAN5_9GAMM</name>
<feature type="transmembrane region" description="Helical" evidence="2">
    <location>
        <begin position="17"/>
        <end position="38"/>
    </location>
</feature>
<reference evidence="6 7" key="1">
    <citation type="journal article" date="2018" name="Aquat. Microb. Ecol.">
        <title>Gammaproteobacterial methanotrophs dominate.</title>
        <authorList>
            <person name="Rissanen A.J."/>
            <person name="Saarenheimo J."/>
            <person name="Tiirola M."/>
            <person name="Peura S."/>
            <person name="Aalto S.L."/>
            <person name="Karvinen A."/>
            <person name="Nykanen H."/>
        </authorList>
    </citation>
    <scope>NUCLEOTIDE SEQUENCE [LARGE SCALE GENOMIC DNA]</scope>
    <source>
        <strain evidence="6">AMbin10</strain>
    </source>
</reference>
<dbReference type="PANTHER" id="PTHR44757">
    <property type="entry name" value="DIGUANYLATE CYCLASE DGCP"/>
    <property type="match status" value="1"/>
</dbReference>
<dbReference type="AlphaFoldDB" id="A0A2W4SAN5"/>
<keyword evidence="2" id="KW-1133">Transmembrane helix</keyword>
<evidence type="ECO:0000256" key="1">
    <source>
        <dbReference type="ARBA" id="ARBA00001946"/>
    </source>
</evidence>
<dbReference type="SMART" id="SM00052">
    <property type="entry name" value="EAL"/>
    <property type="match status" value="1"/>
</dbReference>
<dbReference type="Pfam" id="PF00990">
    <property type="entry name" value="GGDEF"/>
    <property type="match status" value="1"/>
</dbReference>
<evidence type="ECO:0000259" key="5">
    <source>
        <dbReference type="PROSITE" id="PS50887"/>
    </source>
</evidence>
<keyword evidence="2" id="KW-0472">Membrane</keyword>
<dbReference type="SUPFAM" id="SSF55073">
    <property type="entry name" value="Nucleotide cyclase"/>
    <property type="match status" value="1"/>
</dbReference>
<dbReference type="Pfam" id="PF00563">
    <property type="entry name" value="EAL"/>
    <property type="match status" value="1"/>
</dbReference>
<dbReference type="Pfam" id="PF14827">
    <property type="entry name" value="dCache_3"/>
    <property type="match status" value="1"/>
</dbReference>
<dbReference type="CDD" id="cd00130">
    <property type="entry name" value="PAS"/>
    <property type="match status" value="1"/>
</dbReference>
<dbReference type="InterPro" id="IPR035919">
    <property type="entry name" value="EAL_sf"/>
</dbReference>
<organism evidence="6 7">
    <name type="scientific">Candidatus Methylumidiphilus alinenensis</name>
    <dbReference type="NCBI Taxonomy" id="2202197"/>
    <lineage>
        <taxon>Bacteria</taxon>
        <taxon>Pseudomonadati</taxon>
        <taxon>Pseudomonadota</taxon>
        <taxon>Gammaproteobacteria</taxon>
        <taxon>Methylococcales</taxon>
        <taxon>Candidatus Methylumidiphilus</taxon>
    </lineage>
</organism>
<dbReference type="SUPFAM" id="SSF55785">
    <property type="entry name" value="PYP-like sensor domain (PAS domain)"/>
    <property type="match status" value="1"/>
</dbReference>
<dbReference type="CDD" id="cd01948">
    <property type="entry name" value="EAL"/>
    <property type="match status" value="1"/>
</dbReference>
<keyword evidence="2" id="KW-0812">Transmembrane</keyword>
<evidence type="ECO:0000256" key="2">
    <source>
        <dbReference type="SAM" id="Phobius"/>
    </source>
</evidence>
<dbReference type="CDD" id="cd01949">
    <property type="entry name" value="GGDEF"/>
    <property type="match status" value="1"/>
</dbReference>
<dbReference type="PROSITE" id="PS50883">
    <property type="entry name" value="EAL"/>
    <property type="match status" value="1"/>
</dbReference>